<evidence type="ECO:0000256" key="3">
    <source>
        <dbReference type="ARBA" id="ARBA00022490"/>
    </source>
</evidence>
<dbReference type="Pfam" id="PF25601">
    <property type="entry name" value="AAA_lid_14"/>
    <property type="match status" value="1"/>
</dbReference>
<keyword evidence="13" id="KW-0535">Nitrogen fixation</keyword>
<dbReference type="OrthoDB" id="7476585at2"/>
<proteinExistence type="predicted"/>
<reference evidence="19 20" key="1">
    <citation type="submission" date="2018-12" db="EMBL/GenBank/DDBJ databases">
        <authorList>
            <person name="Toschakov S.V."/>
        </authorList>
    </citation>
    <scope>NUCLEOTIDE SEQUENCE [LARGE SCALE GENOMIC DNA]</scope>
    <source>
        <strain evidence="19 20">GM2012</strain>
    </source>
</reference>
<sequence>MSRILIVDDEASICFALREFLTDEGHRVDVAASAEEGFKLAEDGPPDAIVLDIRLPGIDGLSAISEFRSRIGPAPIVVITAFGNLETAVRAMEGGAFDYLVKPFDLDQAAIVVKRALETPKVQGSPAAATAADGAEALIGTSPAMQDLFKSIALVAPTDVPVLITGESGTGKELVAWAIHRHSSRRSGPFLPICLAALSPGLVERELFGHLKGSFTGAAQDREGLLELASGGTVLLDEIGDVPSSLQVKLLRAIEHREVTPVGDARPRPTDIRVIAATNRPLAELMAAGQFREDLFFRLSVFPIHPPPLRDRREDIPALAEHFLRQSRLPDVADTHLTQEVIGELRSRPWAGNIRELRNAIEHAAIVARGRTIRPEHLPPAACGPGRMATIATGEIEPQLAEWARQEAVRLRGCPDEAALYERFLELTEPHVLRAVLGACLNNRAQAAQVLGIHRATLRQKLNKYGIS</sequence>
<dbReference type="SUPFAM" id="SSF52172">
    <property type="entry name" value="CheY-like"/>
    <property type="match status" value="1"/>
</dbReference>
<dbReference type="InterPro" id="IPR002078">
    <property type="entry name" value="Sigma_54_int"/>
</dbReference>
<dbReference type="GO" id="GO:0043565">
    <property type="term" value="F:sequence-specific DNA binding"/>
    <property type="evidence" value="ECO:0007669"/>
    <property type="project" value="InterPro"/>
</dbReference>
<reference evidence="19 20" key="2">
    <citation type="submission" date="2019-01" db="EMBL/GenBank/DDBJ databases">
        <title>Tautonia sociabilis, a novel thermotolerant planctomycete of Isosphaeraceae family, isolated from a 4000 m deep subterranean habitat.</title>
        <authorList>
            <person name="Kovaleva O.L."/>
            <person name="Elcheninov A.G."/>
            <person name="Van Heerden E."/>
            <person name="Toshchakov S.V."/>
            <person name="Novikov A."/>
            <person name="Bonch-Osmolovskaya E.A."/>
            <person name="Kublanov I.V."/>
        </authorList>
    </citation>
    <scope>NUCLEOTIDE SEQUENCE [LARGE SCALE GENOMIC DNA]</scope>
    <source>
        <strain evidence="19 20">GM2012</strain>
    </source>
</reference>
<dbReference type="PROSITE" id="PS50045">
    <property type="entry name" value="SIGMA54_INTERACT_4"/>
    <property type="match status" value="1"/>
</dbReference>
<comment type="subcellular location">
    <subcellularLocation>
        <location evidence="1">Cytoplasm</location>
    </subcellularLocation>
</comment>
<dbReference type="SUPFAM" id="SSF46689">
    <property type="entry name" value="Homeodomain-like"/>
    <property type="match status" value="1"/>
</dbReference>
<evidence type="ECO:0000256" key="16">
    <source>
        <dbReference type="PROSITE-ProRule" id="PRU00169"/>
    </source>
</evidence>
<evidence type="ECO:0000256" key="13">
    <source>
        <dbReference type="ARBA" id="ARBA00023231"/>
    </source>
</evidence>
<dbReference type="Proteomes" id="UP000280296">
    <property type="component" value="Unassembled WGS sequence"/>
</dbReference>
<dbReference type="InterPro" id="IPR001789">
    <property type="entry name" value="Sig_transdc_resp-reg_receiver"/>
</dbReference>
<dbReference type="FunFam" id="3.40.50.300:FF:000006">
    <property type="entry name" value="DNA-binding transcriptional regulator NtrC"/>
    <property type="match status" value="1"/>
</dbReference>
<dbReference type="Pfam" id="PF02954">
    <property type="entry name" value="HTH_8"/>
    <property type="match status" value="1"/>
</dbReference>
<dbReference type="SMART" id="SM00382">
    <property type="entry name" value="AAA"/>
    <property type="match status" value="1"/>
</dbReference>
<evidence type="ECO:0000256" key="8">
    <source>
        <dbReference type="ARBA" id="ARBA00023012"/>
    </source>
</evidence>
<dbReference type="InterPro" id="IPR027417">
    <property type="entry name" value="P-loop_NTPase"/>
</dbReference>
<dbReference type="Pfam" id="PF00072">
    <property type="entry name" value="Response_reg"/>
    <property type="match status" value="1"/>
</dbReference>
<evidence type="ECO:0000256" key="11">
    <source>
        <dbReference type="ARBA" id="ARBA00023159"/>
    </source>
</evidence>
<gene>
    <name evidence="19" type="ORF">TsocGM_09855</name>
</gene>
<evidence type="ECO:0000256" key="2">
    <source>
        <dbReference type="ARBA" id="ARBA00019059"/>
    </source>
</evidence>
<evidence type="ECO:0000259" key="18">
    <source>
        <dbReference type="PROSITE" id="PS50110"/>
    </source>
</evidence>
<evidence type="ECO:0000256" key="6">
    <source>
        <dbReference type="ARBA" id="ARBA00022741"/>
    </source>
</evidence>
<keyword evidence="11" id="KW-0010">Activator</keyword>
<evidence type="ECO:0000313" key="20">
    <source>
        <dbReference type="Proteomes" id="UP000280296"/>
    </source>
</evidence>
<dbReference type="GO" id="GO:0005524">
    <property type="term" value="F:ATP binding"/>
    <property type="evidence" value="ECO:0007669"/>
    <property type="project" value="UniProtKB-KW"/>
</dbReference>
<dbReference type="GO" id="GO:0006355">
    <property type="term" value="P:regulation of DNA-templated transcription"/>
    <property type="evidence" value="ECO:0007669"/>
    <property type="project" value="InterPro"/>
</dbReference>
<dbReference type="Gene3D" id="3.40.50.300">
    <property type="entry name" value="P-loop containing nucleotide triphosphate hydrolases"/>
    <property type="match status" value="1"/>
</dbReference>
<dbReference type="Gene3D" id="1.10.8.60">
    <property type="match status" value="1"/>
</dbReference>
<dbReference type="InterPro" id="IPR058031">
    <property type="entry name" value="AAA_lid_NorR"/>
</dbReference>
<dbReference type="InterPro" id="IPR009057">
    <property type="entry name" value="Homeodomain-like_sf"/>
</dbReference>
<keyword evidence="3" id="KW-0963">Cytoplasm</keyword>
<dbReference type="Pfam" id="PF00158">
    <property type="entry name" value="Sigma54_activat"/>
    <property type="match status" value="1"/>
</dbReference>
<evidence type="ECO:0000256" key="1">
    <source>
        <dbReference type="ARBA" id="ARBA00004496"/>
    </source>
</evidence>
<comment type="caution">
    <text evidence="19">The sequence shown here is derived from an EMBL/GenBank/DDBJ whole genome shotgun (WGS) entry which is preliminary data.</text>
</comment>
<dbReference type="GO" id="GO:0000160">
    <property type="term" value="P:phosphorelay signal transduction system"/>
    <property type="evidence" value="ECO:0007669"/>
    <property type="project" value="UniProtKB-KW"/>
</dbReference>
<dbReference type="InterPro" id="IPR025943">
    <property type="entry name" value="Sigma_54_int_dom_ATP-bd_2"/>
</dbReference>
<dbReference type="PANTHER" id="PTHR32071:SF95">
    <property type="entry name" value="DNA-BINDING TRANSCRIPTIONAL REGULATOR NTRC"/>
    <property type="match status" value="1"/>
</dbReference>
<feature type="domain" description="Sigma-54 factor interaction" evidence="17">
    <location>
        <begin position="138"/>
        <end position="366"/>
    </location>
</feature>
<dbReference type="EMBL" id="RYZH01000015">
    <property type="protein sequence ID" value="RUL88016.1"/>
    <property type="molecule type" value="Genomic_DNA"/>
</dbReference>
<evidence type="ECO:0000256" key="4">
    <source>
        <dbReference type="ARBA" id="ARBA00022491"/>
    </source>
</evidence>
<dbReference type="InterPro" id="IPR011006">
    <property type="entry name" value="CheY-like_superfamily"/>
</dbReference>
<evidence type="ECO:0000256" key="12">
    <source>
        <dbReference type="ARBA" id="ARBA00023163"/>
    </source>
</evidence>
<evidence type="ECO:0000256" key="5">
    <source>
        <dbReference type="ARBA" id="ARBA00022553"/>
    </source>
</evidence>
<evidence type="ECO:0000256" key="15">
    <source>
        <dbReference type="ARBA" id="ARBA00031910"/>
    </source>
</evidence>
<protein>
    <recommendedName>
        <fullName evidence="2">DNA-binding transcriptional regulator NtrC</fullName>
    </recommendedName>
    <alternativeName>
        <fullName evidence="14">Nitrogen regulation protein NR(I)</fullName>
    </alternativeName>
    <alternativeName>
        <fullName evidence="15">Nitrogen regulator I</fullName>
    </alternativeName>
</protein>
<evidence type="ECO:0000259" key="17">
    <source>
        <dbReference type="PROSITE" id="PS50045"/>
    </source>
</evidence>
<keyword evidence="12" id="KW-0804">Transcription</keyword>
<evidence type="ECO:0000256" key="14">
    <source>
        <dbReference type="ARBA" id="ARBA00029881"/>
    </source>
</evidence>
<keyword evidence="5 16" id="KW-0597">Phosphoprotein</keyword>
<dbReference type="RefSeq" id="WP_126725137.1">
    <property type="nucleotide sequence ID" value="NZ_RYZH01000015.1"/>
</dbReference>
<dbReference type="InterPro" id="IPR025662">
    <property type="entry name" value="Sigma_54_int_dom_ATP-bd_1"/>
</dbReference>
<dbReference type="PANTHER" id="PTHR32071">
    <property type="entry name" value="TRANSCRIPTIONAL REGULATORY PROTEIN"/>
    <property type="match status" value="1"/>
</dbReference>
<dbReference type="Gene3D" id="3.40.50.2300">
    <property type="match status" value="1"/>
</dbReference>
<keyword evidence="20" id="KW-1185">Reference proteome</keyword>
<keyword evidence="8" id="KW-0902">Two-component regulatory system</keyword>
<evidence type="ECO:0000256" key="10">
    <source>
        <dbReference type="ARBA" id="ARBA00023125"/>
    </source>
</evidence>
<keyword evidence="9" id="KW-0805">Transcription regulation</keyword>
<keyword evidence="6" id="KW-0547">Nucleotide-binding</keyword>
<dbReference type="SUPFAM" id="SSF52540">
    <property type="entry name" value="P-loop containing nucleoside triphosphate hydrolases"/>
    <property type="match status" value="1"/>
</dbReference>
<feature type="domain" description="Response regulatory" evidence="18">
    <location>
        <begin position="3"/>
        <end position="117"/>
    </location>
</feature>
<keyword evidence="7" id="KW-0067">ATP-binding</keyword>
<dbReference type="AlphaFoldDB" id="A0A432MLK5"/>
<dbReference type="GO" id="GO:0005737">
    <property type="term" value="C:cytoplasm"/>
    <property type="evidence" value="ECO:0007669"/>
    <property type="project" value="UniProtKB-SubCell"/>
</dbReference>
<accession>A0A432MLK5</accession>
<organism evidence="19 20">
    <name type="scientific">Tautonia sociabilis</name>
    <dbReference type="NCBI Taxonomy" id="2080755"/>
    <lineage>
        <taxon>Bacteria</taxon>
        <taxon>Pseudomonadati</taxon>
        <taxon>Planctomycetota</taxon>
        <taxon>Planctomycetia</taxon>
        <taxon>Isosphaerales</taxon>
        <taxon>Isosphaeraceae</taxon>
        <taxon>Tautonia</taxon>
    </lineage>
</organism>
<dbReference type="PROSITE" id="PS00676">
    <property type="entry name" value="SIGMA54_INTERACT_2"/>
    <property type="match status" value="1"/>
</dbReference>
<dbReference type="InterPro" id="IPR002197">
    <property type="entry name" value="HTH_Fis"/>
</dbReference>
<dbReference type="SMART" id="SM00448">
    <property type="entry name" value="REC"/>
    <property type="match status" value="1"/>
</dbReference>
<dbReference type="PROSITE" id="PS00675">
    <property type="entry name" value="SIGMA54_INTERACT_1"/>
    <property type="match status" value="1"/>
</dbReference>
<evidence type="ECO:0000313" key="19">
    <source>
        <dbReference type="EMBL" id="RUL88016.1"/>
    </source>
</evidence>
<name>A0A432MLK5_9BACT</name>
<dbReference type="CDD" id="cd00009">
    <property type="entry name" value="AAA"/>
    <property type="match status" value="1"/>
</dbReference>
<dbReference type="PRINTS" id="PR01590">
    <property type="entry name" value="HTHFIS"/>
</dbReference>
<evidence type="ECO:0000256" key="7">
    <source>
        <dbReference type="ARBA" id="ARBA00022840"/>
    </source>
</evidence>
<keyword evidence="4" id="KW-0678">Repressor</keyword>
<dbReference type="PROSITE" id="PS50110">
    <property type="entry name" value="RESPONSE_REGULATORY"/>
    <property type="match status" value="1"/>
</dbReference>
<keyword evidence="10" id="KW-0238">DNA-binding</keyword>
<evidence type="ECO:0000256" key="9">
    <source>
        <dbReference type="ARBA" id="ARBA00023015"/>
    </source>
</evidence>
<dbReference type="Gene3D" id="1.10.10.60">
    <property type="entry name" value="Homeodomain-like"/>
    <property type="match status" value="1"/>
</dbReference>
<dbReference type="InterPro" id="IPR003593">
    <property type="entry name" value="AAA+_ATPase"/>
</dbReference>
<feature type="modified residue" description="4-aspartylphosphate" evidence="16">
    <location>
        <position position="52"/>
    </location>
</feature>